<proteinExistence type="predicted"/>
<evidence type="ECO:0000313" key="2">
    <source>
        <dbReference type="Proteomes" id="UP000234145"/>
    </source>
</evidence>
<protein>
    <submittedName>
        <fullName evidence="1">Uncharacterized protein</fullName>
    </submittedName>
</protein>
<organism evidence="1 2">
    <name type="scientific">Candidatus Desantisbacteria bacterium CG_4_10_14_0_8_um_filter_39_17</name>
    <dbReference type="NCBI Taxonomy" id="1974542"/>
    <lineage>
        <taxon>Bacteria</taxon>
        <taxon>Candidatus Desantisiibacteriota</taxon>
    </lineage>
</organism>
<reference evidence="2" key="1">
    <citation type="submission" date="2017-09" db="EMBL/GenBank/DDBJ databases">
        <title>Depth-based differentiation of microbial function through sediment-hosted aquifers and enrichment of novel symbionts in the deep terrestrial subsurface.</title>
        <authorList>
            <person name="Probst A.J."/>
            <person name="Ladd B."/>
            <person name="Jarett J.K."/>
            <person name="Geller-Mcgrath D.E."/>
            <person name="Sieber C.M.K."/>
            <person name="Emerson J.B."/>
            <person name="Anantharaman K."/>
            <person name="Thomas B.C."/>
            <person name="Malmstrom R."/>
            <person name="Stieglmeier M."/>
            <person name="Klingl A."/>
            <person name="Woyke T."/>
            <person name="Ryan C.M."/>
            <person name="Banfield J.F."/>
        </authorList>
    </citation>
    <scope>NUCLEOTIDE SEQUENCE [LARGE SCALE GENOMIC DNA]</scope>
</reference>
<dbReference type="EMBL" id="PFMS01000047">
    <property type="protein sequence ID" value="PIZ16458.1"/>
    <property type="molecule type" value="Genomic_DNA"/>
</dbReference>
<comment type="caution">
    <text evidence="1">The sequence shown here is derived from an EMBL/GenBank/DDBJ whole genome shotgun (WGS) entry which is preliminary data.</text>
</comment>
<gene>
    <name evidence="1" type="ORF">COY51_02790</name>
</gene>
<evidence type="ECO:0000313" key="1">
    <source>
        <dbReference type="EMBL" id="PIZ16458.1"/>
    </source>
</evidence>
<dbReference type="Proteomes" id="UP000234145">
    <property type="component" value="Unassembled WGS sequence"/>
</dbReference>
<name>A0A2H9PBW9_9BACT</name>
<sequence length="138" mass="16923">MMKDIPERLKNEIKRLAQRRYFLEKSCQNTGEMLPVSLVFRKTIAGDRYKWMLKHKKKGYGPFAYLTWYDGKNMRSKYVRKESLSKIQPLVERYRQYCKKMKEVRLFNKRITKLIDEIAELKFRKVEEVYAKTRRNEK</sequence>
<dbReference type="AlphaFoldDB" id="A0A2H9PBW9"/>
<accession>A0A2H9PBW9</accession>